<evidence type="ECO:0000313" key="10">
    <source>
        <dbReference type="EMBL" id="EDW78977.2"/>
    </source>
</evidence>
<dbReference type="STRING" id="7260.B4N4A3"/>
<dbReference type="Gene3D" id="2.60.200.20">
    <property type="match status" value="1"/>
</dbReference>
<protein>
    <recommendedName>
        <fullName evidence="9">FHA domain-containing protein</fullName>
    </recommendedName>
</protein>
<dbReference type="SUPFAM" id="SSF49879">
    <property type="entry name" value="SMAD/FHA domain"/>
    <property type="match status" value="1"/>
</dbReference>
<dbReference type="PANTHER" id="PTHR12162:SF0">
    <property type="entry name" value="NIBRIN"/>
    <property type="match status" value="1"/>
</dbReference>
<name>B4N4A3_DROWI</name>
<dbReference type="PROSITE" id="PS50006">
    <property type="entry name" value="FHA_DOMAIN"/>
    <property type="match status" value="1"/>
</dbReference>
<gene>
    <name evidence="10" type="primary">Dwil\GK11834</name>
    <name evidence="10" type="ORF">Dwil_GK11834</name>
</gene>
<dbReference type="InterPro" id="IPR000253">
    <property type="entry name" value="FHA_dom"/>
</dbReference>
<dbReference type="InterPro" id="IPR040227">
    <property type="entry name" value="Nibrin-rel"/>
</dbReference>
<dbReference type="PANTHER" id="PTHR12162">
    <property type="entry name" value="NIBRIN-RELATED"/>
    <property type="match status" value="1"/>
</dbReference>
<keyword evidence="4" id="KW-0227">DNA damage</keyword>
<dbReference type="Gene3D" id="3.40.50.10980">
    <property type="entry name" value="Nibrin, BRCT2 domain"/>
    <property type="match status" value="1"/>
</dbReference>
<proteinExistence type="inferred from homology"/>
<dbReference type="eggNOG" id="ENOG502QQ7Y">
    <property type="taxonomic scope" value="Eukaryota"/>
</dbReference>
<dbReference type="InterPro" id="IPR036420">
    <property type="entry name" value="BRCT_dom_sf"/>
</dbReference>
<dbReference type="Gene3D" id="3.40.50.10190">
    <property type="entry name" value="BRCT domain"/>
    <property type="match status" value="1"/>
</dbReference>
<evidence type="ECO:0000256" key="5">
    <source>
        <dbReference type="ARBA" id="ARBA00023204"/>
    </source>
</evidence>
<feature type="domain" description="FHA" evidence="9">
    <location>
        <begin position="20"/>
        <end position="73"/>
    </location>
</feature>
<dbReference type="FunFam" id="3.40.50.10980:FF:000001">
    <property type="entry name" value="Nibrin"/>
    <property type="match status" value="1"/>
</dbReference>
<dbReference type="GO" id="GO:0030870">
    <property type="term" value="C:Mre11 complex"/>
    <property type="evidence" value="ECO:0007669"/>
    <property type="project" value="InterPro"/>
</dbReference>
<evidence type="ECO:0000256" key="3">
    <source>
        <dbReference type="ARBA" id="ARBA00022454"/>
    </source>
</evidence>
<feature type="region of interest" description="Disordered" evidence="8">
    <location>
        <begin position="356"/>
        <end position="591"/>
    </location>
</feature>
<dbReference type="AlphaFoldDB" id="B4N4A3"/>
<dbReference type="KEGG" id="dwi:6645293"/>
<dbReference type="CDD" id="cd22667">
    <property type="entry name" value="FHA_NBN"/>
    <property type="match status" value="1"/>
</dbReference>
<dbReference type="GO" id="GO:0003684">
    <property type="term" value="F:damaged DNA binding"/>
    <property type="evidence" value="ECO:0007669"/>
    <property type="project" value="TreeGrafter"/>
</dbReference>
<dbReference type="OrthoDB" id="552194at2759"/>
<evidence type="ECO:0000256" key="2">
    <source>
        <dbReference type="ARBA" id="ARBA00004286"/>
    </source>
</evidence>
<dbReference type="SUPFAM" id="SSF52113">
    <property type="entry name" value="BRCT domain"/>
    <property type="match status" value="1"/>
</dbReference>
<feature type="compositionally biased region" description="Polar residues" evidence="8">
    <location>
        <begin position="377"/>
        <end position="396"/>
    </location>
</feature>
<comment type="similarity">
    <text evidence="7">Belongs to the Nibrin family.</text>
</comment>
<organism evidence="10 11">
    <name type="scientific">Drosophila willistoni</name>
    <name type="common">Fruit fly</name>
    <dbReference type="NCBI Taxonomy" id="7260"/>
    <lineage>
        <taxon>Eukaryota</taxon>
        <taxon>Metazoa</taxon>
        <taxon>Ecdysozoa</taxon>
        <taxon>Arthropoda</taxon>
        <taxon>Hexapoda</taxon>
        <taxon>Insecta</taxon>
        <taxon>Pterygota</taxon>
        <taxon>Neoptera</taxon>
        <taxon>Endopterygota</taxon>
        <taxon>Diptera</taxon>
        <taxon>Brachycera</taxon>
        <taxon>Muscomorpha</taxon>
        <taxon>Ephydroidea</taxon>
        <taxon>Drosophilidae</taxon>
        <taxon>Drosophila</taxon>
        <taxon>Sophophora</taxon>
    </lineage>
</organism>
<evidence type="ECO:0000256" key="6">
    <source>
        <dbReference type="ARBA" id="ARBA00023242"/>
    </source>
</evidence>
<dbReference type="Pfam" id="PF00498">
    <property type="entry name" value="FHA"/>
    <property type="match status" value="1"/>
</dbReference>
<reference evidence="10 11" key="1">
    <citation type="journal article" date="2007" name="Nature">
        <title>Evolution of genes and genomes on the Drosophila phylogeny.</title>
        <authorList>
            <consortium name="Drosophila 12 Genomes Consortium"/>
            <person name="Clark A.G."/>
            <person name="Eisen M.B."/>
            <person name="Smith D.R."/>
            <person name="Bergman C.M."/>
            <person name="Oliver B."/>
            <person name="Markow T.A."/>
            <person name="Kaufman T.C."/>
            <person name="Kellis M."/>
            <person name="Gelbart W."/>
            <person name="Iyer V.N."/>
            <person name="Pollard D.A."/>
            <person name="Sackton T.B."/>
            <person name="Larracuente A.M."/>
            <person name="Singh N.D."/>
            <person name="Abad J.P."/>
            <person name="Abt D.N."/>
            <person name="Adryan B."/>
            <person name="Aguade M."/>
            <person name="Akashi H."/>
            <person name="Anderson W.W."/>
            <person name="Aquadro C.F."/>
            <person name="Ardell D.H."/>
            <person name="Arguello R."/>
            <person name="Artieri C.G."/>
            <person name="Barbash D.A."/>
            <person name="Barker D."/>
            <person name="Barsanti P."/>
            <person name="Batterham P."/>
            <person name="Batzoglou S."/>
            <person name="Begun D."/>
            <person name="Bhutkar A."/>
            <person name="Blanco E."/>
            <person name="Bosak S.A."/>
            <person name="Bradley R.K."/>
            <person name="Brand A.D."/>
            <person name="Brent M.R."/>
            <person name="Brooks A.N."/>
            <person name="Brown R.H."/>
            <person name="Butlin R.K."/>
            <person name="Caggese C."/>
            <person name="Calvi B.R."/>
            <person name="Bernardo de Carvalho A."/>
            <person name="Caspi A."/>
            <person name="Castrezana S."/>
            <person name="Celniker S.E."/>
            <person name="Chang J.L."/>
            <person name="Chapple C."/>
            <person name="Chatterji S."/>
            <person name="Chinwalla A."/>
            <person name="Civetta A."/>
            <person name="Clifton S.W."/>
            <person name="Comeron J.M."/>
            <person name="Costello J.C."/>
            <person name="Coyne J.A."/>
            <person name="Daub J."/>
            <person name="David R.G."/>
            <person name="Delcher A.L."/>
            <person name="Delehaunty K."/>
            <person name="Do C.B."/>
            <person name="Ebling H."/>
            <person name="Edwards K."/>
            <person name="Eickbush T."/>
            <person name="Evans J.D."/>
            <person name="Filipski A."/>
            <person name="Findeiss S."/>
            <person name="Freyhult E."/>
            <person name="Fulton L."/>
            <person name="Fulton R."/>
            <person name="Garcia A.C."/>
            <person name="Gardiner A."/>
            <person name="Garfield D.A."/>
            <person name="Garvin B.E."/>
            <person name="Gibson G."/>
            <person name="Gilbert D."/>
            <person name="Gnerre S."/>
            <person name="Godfrey J."/>
            <person name="Good R."/>
            <person name="Gotea V."/>
            <person name="Gravely B."/>
            <person name="Greenberg A.J."/>
            <person name="Griffiths-Jones S."/>
            <person name="Gross S."/>
            <person name="Guigo R."/>
            <person name="Gustafson E.A."/>
            <person name="Haerty W."/>
            <person name="Hahn M.W."/>
            <person name="Halligan D.L."/>
            <person name="Halpern A.L."/>
            <person name="Halter G.M."/>
            <person name="Han M.V."/>
            <person name="Heger A."/>
            <person name="Hillier L."/>
            <person name="Hinrichs A.S."/>
            <person name="Holmes I."/>
            <person name="Hoskins R.A."/>
            <person name="Hubisz M.J."/>
            <person name="Hultmark D."/>
            <person name="Huntley M.A."/>
            <person name="Jaffe D.B."/>
            <person name="Jagadeeshan S."/>
            <person name="Jeck W.R."/>
            <person name="Johnson J."/>
            <person name="Jones C.D."/>
            <person name="Jordan W.C."/>
            <person name="Karpen G.H."/>
            <person name="Kataoka E."/>
            <person name="Keightley P.D."/>
            <person name="Kheradpour P."/>
            <person name="Kirkness E.F."/>
            <person name="Koerich L.B."/>
            <person name="Kristiansen K."/>
            <person name="Kudrna D."/>
            <person name="Kulathinal R.J."/>
            <person name="Kumar S."/>
            <person name="Kwok R."/>
            <person name="Lander E."/>
            <person name="Langley C.H."/>
            <person name="Lapoint R."/>
            <person name="Lazzaro B.P."/>
            <person name="Lee S.J."/>
            <person name="Levesque L."/>
            <person name="Li R."/>
            <person name="Lin C.F."/>
            <person name="Lin M.F."/>
            <person name="Lindblad-Toh K."/>
            <person name="Llopart A."/>
            <person name="Long M."/>
            <person name="Low L."/>
            <person name="Lozovsky E."/>
            <person name="Lu J."/>
            <person name="Luo M."/>
            <person name="Machado C.A."/>
            <person name="Makalowski W."/>
            <person name="Marzo M."/>
            <person name="Matsuda M."/>
            <person name="Matzkin L."/>
            <person name="McAllister B."/>
            <person name="McBride C.S."/>
            <person name="McKernan B."/>
            <person name="McKernan K."/>
            <person name="Mendez-Lago M."/>
            <person name="Minx P."/>
            <person name="Mollenhauer M.U."/>
            <person name="Montooth K."/>
            <person name="Mount S.M."/>
            <person name="Mu X."/>
            <person name="Myers E."/>
            <person name="Negre B."/>
            <person name="Newfeld S."/>
            <person name="Nielsen R."/>
            <person name="Noor M.A."/>
            <person name="O'Grady P."/>
            <person name="Pachter L."/>
            <person name="Papaceit M."/>
            <person name="Parisi M.J."/>
            <person name="Parisi M."/>
            <person name="Parts L."/>
            <person name="Pedersen J.S."/>
            <person name="Pesole G."/>
            <person name="Phillippy A.M."/>
            <person name="Ponting C.P."/>
            <person name="Pop M."/>
            <person name="Porcelli D."/>
            <person name="Powell J.R."/>
            <person name="Prohaska S."/>
            <person name="Pruitt K."/>
            <person name="Puig M."/>
            <person name="Quesneville H."/>
            <person name="Ram K.R."/>
            <person name="Rand D."/>
            <person name="Rasmussen M.D."/>
            <person name="Reed L.K."/>
            <person name="Reenan R."/>
            <person name="Reily A."/>
            <person name="Remington K.A."/>
            <person name="Rieger T.T."/>
            <person name="Ritchie M.G."/>
            <person name="Robin C."/>
            <person name="Rogers Y.H."/>
            <person name="Rohde C."/>
            <person name="Rozas J."/>
            <person name="Rubenfield M.J."/>
            <person name="Ruiz A."/>
            <person name="Russo S."/>
            <person name="Salzberg S.L."/>
            <person name="Sanchez-Gracia A."/>
            <person name="Saranga D.J."/>
            <person name="Sato H."/>
            <person name="Schaeffer S.W."/>
            <person name="Schatz M.C."/>
            <person name="Schlenke T."/>
            <person name="Schwartz R."/>
            <person name="Segarra C."/>
            <person name="Singh R.S."/>
            <person name="Sirot L."/>
            <person name="Sirota M."/>
            <person name="Sisneros N.B."/>
            <person name="Smith C.D."/>
            <person name="Smith T.F."/>
            <person name="Spieth J."/>
            <person name="Stage D.E."/>
            <person name="Stark A."/>
            <person name="Stephan W."/>
            <person name="Strausberg R.L."/>
            <person name="Strempel S."/>
            <person name="Sturgill D."/>
            <person name="Sutton G."/>
            <person name="Sutton G.G."/>
            <person name="Tao W."/>
            <person name="Teichmann S."/>
            <person name="Tobari Y.N."/>
            <person name="Tomimura Y."/>
            <person name="Tsolas J.M."/>
            <person name="Valente V.L."/>
            <person name="Venter E."/>
            <person name="Venter J.C."/>
            <person name="Vicario S."/>
            <person name="Vieira F.G."/>
            <person name="Vilella A.J."/>
            <person name="Villasante A."/>
            <person name="Walenz B."/>
            <person name="Wang J."/>
            <person name="Wasserman M."/>
            <person name="Watts T."/>
            <person name="Wilson D."/>
            <person name="Wilson R.K."/>
            <person name="Wing R.A."/>
            <person name="Wolfner M.F."/>
            <person name="Wong A."/>
            <person name="Wong G.K."/>
            <person name="Wu C.I."/>
            <person name="Wu G."/>
            <person name="Yamamoto D."/>
            <person name="Yang H.P."/>
            <person name="Yang S.P."/>
            <person name="Yorke J.A."/>
            <person name="Yoshida K."/>
            <person name="Zdobnov E."/>
            <person name="Zhang P."/>
            <person name="Zhang Y."/>
            <person name="Zimin A.V."/>
            <person name="Baldwin J."/>
            <person name="Abdouelleil A."/>
            <person name="Abdulkadir J."/>
            <person name="Abebe A."/>
            <person name="Abera B."/>
            <person name="Abreu J."/>
            <person name="Acer S.C."/>
            <person name="Aftuck L."/>
            <person name="Alexander A."/>
            <person name="An P."/>
            <person name="Anderson E."/>
            <person name="Anderson S."/>
            <person name="Arachi H."/>
            <person name="Azer M."/>
            <person name="Bachantsang P."/>
            <person name="Barry A."/>
            <person name="Bayul T."/>
            <person name="Berlin A."/>
            <person name="Bessette D."/>
            <person name="Bloom T."/>
            <person name="Blye J."/>
            <person name="Boguslavskiy L."/>
            <person name="Bonnet C."/>
            <person name="Boukhgalter B."/>
            <person name="Bourzgui I."/>
            <person name="Brown A."/>
            <person name="Cahill P."/>
            <person name="Channer S."/>
            <person name="Cheshatsang Y."/>
            <person name="Chuda L."/>
            <person name="Citroen M."/>
            <person name="Collymore A."/>
            <person name="Cooke P."/>
            <person name="Costello M."/>
            <person name="D'Aco K."/>
            <person name="Daza R."/>
            <person name="De Haan G."/>
            <person name="DeGray S."/>
            <person name="DeMaso C."/>
            <person name="Dhargay N."/>
            <person name="Dooley K."/>
            <person name="Dooley E."/>
            <person name="Doricent M."/>
            <person name="Dorje P."/>
            <person name="Dorjee K."/>
            <person name="Dupes A."/>
            <person name="Elong R."/>
            <person name="Falk J."/>
            <person name="Farina A."/>
            <person name="Faro S."/>
            <person name="Ferguson D."/>
            <person name="Fisher S."/>
            <person name="Foley C.D."/>
            <person name="Franke A."/>
            <person name="Friedrich D."/>
            <person name="Gadbois L."/>
            <person name="Gearin G."/>
            <person name="Gearin C.R."/>
            <person name="Giannoukos G."/>
            <person name="Goode T."/>
            <person name="Graham J."/>
            <person name="Grandbois E."/>
            <person name="Grewal S."/>
            <person name="Gyaltsen K."/>
            <person name="Hafez N."/>
            <person name="Hagos B."/>
            <person name="Hall J."/>
            <person name="Henson C."/>
            <person name="Hollinger A."/>
            <person name="Honan T."/>
            <person name="Huard M.D."/>
            <person name="Hughes L."/>
            <person name="Hurhula B."/>
            <person name="Husby M.E."/>
            <person name="Kamat A."/>
            <person name="Kanga B."/>
            <person name="Kashin S."/>
            <person name="Khazanovich D."/>
            <person name="Kisner P."/>
            <person name="Lance K."/>
            <person name="Lara M."/>
            <person name="Lee W."/>
            <person name="Lennon N."/>
            <person name="Letendre F."/>
            <person name="LeVine R."/>
            <person name="Lipovsky A."/>
            <person name="Liu X."/>
            <person name="Liu J."/>
            <person name="Liu S."/>
            <person name="Lokyitsang T."/>
            <person name="Lokyitsang Y."/>
            <person name="Lubonja R."/>
            <person name="Lui A."/>
            <person name="MacDonald P."/>
            <person name="Magnisalis V."/>
            <person name="Maru K."/>
            <person name="Matthews C."/>
            <person name="McCusker W."/>
            <person name="McDonough S."/>
            <person name="Mehta T."/>
            <person name="Meldrim J."/>
            <person name="Meneus L."/>
            <person name="Mihai O."/>
            <person name="Mihalev A."/>
            <person name="Mihova T."/>
            <person name="Mittelman R."/>
            <person name="Mlenga V."/>
            <person name="Montmayeur A."/>
            <person name="Mulrain L."/>
            <person name="Navidi A."/>
            <person name="Naylor J."/>
            <person name="Negash T."/>
            <person name="Nguyen T."/>
            <person name="Nguyen N."/>
            <person name="Nicol R."/>
            <person name="Norbu C."/>
            <person name="Norbu N."/>
            <person name="Novod N."/>
            <person name="O'Neill B."/>
            <person name="Osman S."/>
            <person name="Markiewicz E."/>
            <person name="Oyono O.L."/>
            <person name="Patti C."/>
            <person name="Phunkhang P."/>
            <person name="Pierre F."/>
            <person name="Priest M."/>
            <person name="Raghuraman S."/>
            <person name="Rege F."/>
            <person name="Reyes R."/>
            <person name="Rise C."/>
            <person name="Rogov P."/>
            <person name="Ross K."/>
            <person name="Ryan E."/>
            <person name="Settipalli S."/>
            <person name="Shea T."/>
            <person name="Sherpa N."/>
            <person name="Shi L."/>
            <person name="Shih D."/>
            <person name="Sparrow T."/>
            <person name="Spaulding J."/>
            <person name="Stalker J."/>
            <person name="Stange-Thomann N."/>
            <person name="Stavropoulos S."/>
            <person name="Stone C."/>
            <person name="Strader C."/>
            <person name="Tesfaye S."/>
            <person name="Thomson T."/>
            <person name="Thoulutsang Y."/>
            <person name="Thoulutsang D."/>
            <person name="Topham K."/>
            <person name="Topping I."/>
            <person name="Tsamla T."/>
            <person name="Vassiliev H."/>
            <person name="Vo A."/>
            <person name="Wangchuk T."/>
            <person name="Wangdi T."/>
            <person name="Weiand M."/>
            <person name="Wilkinson J."/>
            <person name="Wilson A."/>
            <person name="Yadav S."/>
            <person name="Young G."/>
            <person name="Yu Q."/>
            <person name="Zembek L."/>
            <person name="Zhong D."/>
            <person name="Zimmer A."/>
            <person name="Zwirko Z."/>
            <person name="Jaffe D.B."/>
            <person name="Alvarez P."/>
            <person name="Brockman W."/>
            <person name="Butler J."/>
            <person name="Chin C."/>
            <person name="Gnerre S."/>
            <person name="Grabherr M."/>
            <person name="Kleber M."/>
            <person name="Mauceli E."/>
            <person name="MacCallum I."/>
        </authorList>
    </citation>
    <scope>NUCLEOTIDE SEQUENCE [LARGE SCALE GENOMIC DNA]</scope>
    <source>
        <strain evidence="11">Tucson 14030-0811.24</strain>
    </source>
</reference>
<comment type="subcellular location">
    <subcellularLocation>
        <location evidence="2">Chromosome</location>
    </subcellularLocation>
    <subcellularLocation>
        <location evidence="1">Nucleus</location>
    </subcellularLocation>
</comment>
<dbReference type="GO" id="GO:0000724">
    <property type="term" value="P:double-strand break repair via homologous recombination"/>
    <property type="evidence" value="ECO:0007669"/>
    <property type="project" value="TreeGrafter"/>
</dbReference>
<evidence type="ECO:0000256" key="8">
    <source>
        <dbReference type="SAM" id="MobiDB-lite"/>
    </source>
</evidence>
<dbReference type="GO" id="GO:0005694">
    <property type="term" value="C:chromosome"/>
    <property type="evidence" value="ECO:0007669"/>
    <property type="project" value="UniProtKB-SubCell"/>
</dbReference>
<evidence type="ECO:0000256" key="4">
    <source>
        <dbReference type="ARBA" id="ARBA00022763"/>
    </source>
</evidence>
<dbReference type="GO" id="GO:0007095">
    <property type="term" value="P:mitotic G2 DNA damage checkpoint signaling"/>
    <property type="evidence" value="ECO:0007669"/>
    <property type="project" value="InterPro"/>
</dbReference>
<dbReference type="InParanoid" id="B4N4A3"/>
<dbReference type="InterPro" id="IPR043014">
    <property type="entry name" value="Nibrin_BRCT2_sf"/>
</dbReference>
<evidence type="ECO:0000313" key="11">
    <source>
        <dbReference type="Proteomes" id="UP000007798"/>
    </source>
</evidence>
<sequence length="819" mass="91969">MFVLVKDEEKFVLLPVKKFYTVGRLSTDLVLKDDLSISRTHVRLHLPQTGTDQELRIEDLGSKYGTFLNADIAKNKKMEAKVLVPVKVGSSVRFGAMSSVWNVTQLNLVTATSSLTRSQIQELEQLLMPLGGSVVQNWTDQCNYLTMNDASVTLKLLHALLDHTLIVTCSFWRDLLEAARRVHVTDGWPQPQDYQPTNLDVKWRPERTKLFEGKTFVFMNRKHFDMYGLVVQKAGGACKDLISGVRKTFLTKKDVIVIQYVPSTQSQATETINSIQEILEQAGLRIIQEYEIGMALINCSTKEFCNPAQSLVFDSMPTTESMTSSLAANSSIIVPNTEQAQGSKCNVKKATVEVVISDSDDDGNNPESKSKRPKRITATSTQKAVLKRNPSQFVSSSDEDEPKKQTSQMTRKRKISDNCASLVNSPDEDKNVSKPKKQKSNNIMFVDSSSDNDDTDDERKMKSVPPPKKTQKTKANEPALAENSEKKRKIAPAQPRRSPRSVKATTTEPEKQLNLIAAQEPNESHSDEENLFQFKTTKTNNFPAVKEKPVEQPPPRISVRNFLEKSQNRSVVESSERHRQAQPASQSESRKRLRLELLNESDSGNEDNLFDFGESKKQKRNLMLNVSGEDSNDDGLFNFQTKARPDQSSYDKQGDQDSICTEPFLPNAKVEVKKSKYVVPQPQLKSREVNVSGWLSCGGPHGKLKLEPNQSLEGKSLPDTLLKVKHEIGMGVKEEMIDDTTEAWVLSMKDSIQVQMCSLNISSRLPEGVDATANEVSTIDKYTGRKNFKKFVRKTNLHPQKRILEMKRLQLADGMVAPV</sequence>
<keyword evidence="3" id="KW-0158">Chromosome</keyword>
<dbReference type="InterPro" id="IPR008984">
    <property type="entry name" value="SMAD_FHA_dom_sf"/>
</dbReference>
<dbReference type="EMBL" id="CH964095">
    <property type="protein sequence ID" value="EDW78977.2"/>
    <property type="molecule type" value="Genomic_DNA"/>
</dbReference>
<evidence type="ECO:0000256" key="1">
    <source>
        <dbReference type="ARBA" id="ARBA00004123"/>
    </source>
</evidence>
<dbReference type="InterPro" id="IPR032429">
    <property type="entry name" value="Nibrin_BRCT2"/>
</dbReference>
<evidence type="ECO:0000259" key="9">
    <source>
        <dbReference type="PROSITE" id="PS50006"/>
    </source>
</evidence>
<accession>B4N4A3</accession>
<keyword evidence="11" id="KW-1185">Reference proteome</keyword>
<dbReference type="Pfam" id="PF16508">
    <property type="entry name" value="NIBRIN_BRCT_II"/>
    <property type="match status" value="1"/>
</dbReference>
<evidence type="ECO:0000256" key="7">
    <source>
        <dbReference type="ARBA" id="ARBA00044757"/>
    </source>
</evidence>
<keyword evidence="5" id="KW-0234">DNA repair</keyword>
<dbReference type="CDD" id="cd17741">
    <property type="entry name" value="BRCT_nibrin"/>
    <property type="match status" value="1"/>
</dbReference>
<keyword evidence="6" id="KW-0539">Nucleus</keyword>
<dbReference type="SMART" id="SM00240">
    <property type="entry name" value="FHA"/>
    <property type="match status" value="1"/>
</dbReference>
<dbReference type="HOGENOM" id="CLU_371846_0_0_1"/>
<feature type="compositionally biased region" description="Polar residues" evidence="8">
    <location>
        <begin position="533"/>
        <end position="542"/>
    </location>
</feature>
<dbReference type="Proteomes" id="UP000007798">
    <property type="component" value="Unassembled WGS sequence"/>
</dbReference>
<dbReference type="FunCoup" id="B4N4A3">
    <property type="interactions" value="58"/>
</dbReference>